<keyword evidence="4" id="KW-1185">Reference proteome</keyword>
<dbReference type="CDD" id="cd02966">
    <property type="entry name" value="TlpA_like_family"/>
    <property type="match status" value="1"/>
</dbReference>
<dbReference type="PANTHER" id="PTHR42852:SF13">
    <property type="entry name" value="PROTEIN DIPZ"/>
    <property type="match status" value="1"/>
</dbReference>
<reference evidence="3 4" key="1">
    <citation type="submission" date="2017-07" db="EMBL/GenBank/DDBJ databases">
        <title>Annotated genome sequence of Bacterioplanes sanyensis isolated from Red Sea.</title>
        <authorList>
            <person name="Rehman Z.U."/>
        </authorList>
    </citation>
    <scope>NUCLEOTIDE SEQUENCE [LARGE SCALE GENOMIC DNA]</scope>
    <source>
        <strain evidence="3 4">NV9</strain>
    </source>
</reference>
<protein>
    <submittedName>
        <fullName evidence="3">Heme-binding protein</fullName>
    </submittedName>
</protein>
<dbReference type="EMBL" id="CP022530">
    <property type="protein sequence ID" value="ASP40973.1"/>
    <property type="molecule type" value="Genomic_DNA"/>
</dbReference>
<dbReference type="PROSITE" id="PS51352">
    <property type="entry name" value="THIOREDOXIN_2"/>
    <property type="match status" value="1"/>
</dbReference>
<evidence type="ECO:0000256" key="1">
    <source>
        <dbReference type="SAM" id="Phobius"/>
    </source>
</evidence>
<dbReference type="Proteomes" id="UP000202440">
    <property type="component" value="Chromosome"/>
</dbReference>
<keyword evidence="1" id="KW-1133">Transmembrane helix</keyword>
<dbReference type="KEGG" id="bsan:CHH28_16895"/>
<dbReference type="AlphaFoldDB" id="A0A222FRX7"/>
<name>A0A222FRX7_9GAMM</name>
<evidence type="ECO:0000259" key="2">
    <source>
        <dbReference type="PROSITE" id="PS51352"/>
    </source>
</evidence>
<keyword evidence="1" id="KW-0812">Transmembrane</keyword>
<dbReference type="Pfam" id="PF08534">
    <property type="entry name" value="Redoxin"/>
    <property type="match status" value="1"/>
</dbReference>
<proteinExistence type="predicted"/>
<gene>
    <name evidence="3" type="ORF">CHH28_16895</name>
</gene>
<dbReference type="Gene3D" id="3.40.30.10">
    <property type="entry name" value="Glutaredoxin"/>
    <property type="match status" value="1"/>
</dbReference>
<feature type="transmembrane region" description="Helical" evidence="1">
    <location>
        <begin position="46"/>
        <end position="64"/>
    </location>
</feature>
<evidence type="ECO:0000313" key="4">
    <source>
        <dbReference type="Proteomes" id="UP000202440"/>
    </source>
</evidence>
<dbReference type="InterPro" id="IPR013740">
    <property type="entry name" value="Redoxin"/>
</dbReference>
<dbReference type="InterPro" id="IPR013766">
    <property type="entry name" value="Thioredoxin_domain"/>
</dbReference>
<feature type="domain" description="Thioredoxin" evidence="2">
    <location>
        <begin position="68"/>
        <end position="201"/>
    </location>
</feature>
<dbReference type="PANTHER" id="PTHR42852">
    <property type="entry name" value="THIOL:DISULFIDE INTERCHANGE PROTEIN DSBE"/>
    <property type="match status" value="1"/>
</dbReference>
<organism evidence="3 4">
    <name type="scientific">Bacterioplanes sanyensis</name>
    <dbReference type="NCBI Taxonomy" id="1249553"/>
    <lineage>
        <taxon>Bacteria</taxon>
        <taxon>Pseudomonadati</taxon>
        <taxon>Pseudomonadota</taxon>
        <taxon>Gammaproteobacteria</taxon>
        <taxon>Oceanospirillales</taxon>
        <taxon>Oceanospirillaceae</taxon>
        <taxon>Bacterioplanes</taxon>
    </lineage>
</organism>
<accession>A0A222FRX7</accession>
<dbReference type="SUPFAM" id="SSF52833">
    <property type="entry name" value="Thioredoxin-like"/>
    <property type="match status" value="1"/>
</dbReference>
<dbReference type="InterPro" id="IPR050553">
    <property type="entry name" value="Thioredoxin_ResA/DsbE_sf"/>
</dbReference>
<dbReference type="GO" id="GO:0016491">
    <property type="term" value="F:oxidoreductase activity"/>
    <property type="evidence" value="ECO:0007669"/>
    <property type="project" value="InterPro"/>
</dbReference>
<sequence length="201" mass="22503">MAMALPSRHAGGYWYAMPAWPSTGICTNMSSSDSQKPSKWHTAKRWGSWLMLPIVFVLLSSWMTRSMLDSGVRLAPLSVQTLSKQSLQLQWQHPTTLVYAFAPWCGVCRVSMPSLNLLQNENVRIVAIGFDFDSTDQVQQFVTDIGYDGEVYLGDAKLFQQLQLSGYPSYYVVSRDGAIRHKDRGLSTPPGLWLRTHSAPG</sequence>
<evidence type="ECO:0000313" key="3">
    <source>
        <dbReference type="EMBL" id="ASP40973.1"/>
    </source>
</evidence>
<keyword evidence="1" id="KW-0472">Membrane</keyword>
<dbReference type="InterPro" id="IPR036249">
    <property type="entry name" value="Thioredoxin-like_sf"/>
</dbReference>